<dbReference type="RefSeq" id="WP_305994733.1">
    <property type="nucleotide sequence ID" value="NZ_JAVALS010000001.1"/>
</dbReference>
<proteinExistence type="predicted"/>
<gene>
    <name evidence="6" type="ORF">Q9R02_00790</name>
</gene>
<evidence type="ECO:0000256" key="3">
    <source>
        <dbReference type="ARBA" id="ARBA00023002"/>
    </source>
</evidence>
<evidence type="ECO:0000259" key="4">
    <source>
        <dbReference type="Pfam" id="PF03241"/>
    </source>
</evidence>
<evidence type="ECO:0000259" key="5">
    <source>
        <dbReference type="Pfam" id="PF11794"/>
    </source>
</evidence>
<evidence type="ECO:0000256" key="2">
    <source>
        <dbReference type="ARBA" id="ARBA00022827"/>
    </source>
</evidence>
<feature type="domain" description="HpaB/PvcC/4-BUDH C-terminal" evidence="4">
    <location>
        <begin position="277"/>
        <end position="476"/>
    </location>
</feature>
<dbReference type="Pfam" id="PF11794">
    <property type="entry name" value="HpaB_N"/>
    <property type="match status" value="1"/>
</dbReference>
<dbReference type="InterPro" id="IPR036250">
    <property type="entry name" value="AcylCo_DH-like_C"/>
</dbReference>
<dbReference type="EMBL" id="JAVALS010000001">
    <property type="protein sequence ID" value="MDP5225691.1"/>
    <property type="molecule type" value="Genomic_DNA"/>
</dbReference>
<keyword evidence="7" id="KW-1185">Reference proteome</keyword>
<dbReference type="PANTHER" id="PTHR36117:SF3">
    <property type="entry name" value="4-HYDROXYPHENYLACETATE 3-MONOOXYGENASE-RELATED"/>
    <property type="match status" value="1"/>
</dbReference>
<evidence type="ECO:0000313" key="6">
    <source>
        <dbReference type="EMBL" id="MDP5225691.1"/>
    </source>
</evidence>
<dbReference type="InterPro" id="IPR046373">
    <property type="entry name" value="Acyl-CoA_Oxase/DH_mid-dom_sf"/>
</dbReference>
<feature type="domain" description="HpaB/PvcC/4-BUDH N-terminal" evidence="5">
    <location>
        <begin position="3"/>
        <end position="268"/>
    </location>
</feature>
<keyword evidence="3" id="KW-0560">Oxidoreductase</keyword>
<dbReference type="SUPFAM" id="SSF56645">
    <property type="entry name" value="Acyl-CoA dehydrogenase NM domain-like"/>
    <property type="match status" value="1"/>
</dbReference>
<evidence type="ECO:0000256" key="1">
    <source>
        <dbReference type="ARBA" id="ARBA00022630"/>
    </source>
</evidence>
<name>A0ABT9IJD3_9MICC</name>
<dbReference type="Gene3D" id="1.10.3140.10">
    <property type="entry name" value="4-hydroxybutyryl-coa dehydratase, domain 1"/>
    <property type="match status" value="1"/>
</dbReference>
<dbReference type="Gene3D" id="2.40.110.10">
    <property type="entry name" value="Butyryl-CoA Dehydrogenase, subunit A, domain 2"/>
    <property type="match status" value="1"/>
</dbReference>
<dbReference type="Gene3D" id="1.20.140.10">
    <property type="entry name" value="Butyryl-CoA Dehydrogenase, subunit A, domain 3"/>
    <property type="match status" value="1"/>
</dbReference>
<dbReference type="PIRSF" id="PIRSF000331">
    <property type="entry name" value="HpaA_HpaB"/>
    <property type="match status" value="1"/>
</dbReference>
<dbReference type="InterPro" id="IPR004925">
    <property type="entry name" value="HpaB/PvcC/4-BUDH"/>
</dbReference>
<organism evidence="6 7">
    <name type="scientific">Arthrobacter horti</name>
    <dbReference type="NCBI Taxonomy" id="3068273"/>
    <lineage>
        <taxon>Bacteria</taxon>
        <taxon>Bacillati</taxon>
        <taxon>Actinomycetota</taxon>
        <taxon>Actinomycetes</taxon>
        <taxon>Micrococcales</taxon>
        <taxon>Micrococcaceae</taxon>
        <taxon>Arthrobacter</taxon>
    </lineage>
</organism>
<dbReference type="Proteomes" id="UP001232725">
    <property type="component" value="Unassembled WGS sequence"/>
</dbReference>
<dbReference type="PANTHER" id="PTHR36117">
    <property type="entry name" value="4-HYDROXYPHENYLACETATE 3-MONOOXYGENASE-RELATED"/>
    <property type="match status" value="1"/>
</dbReference>
<sequence>MRTGAEYISSLNDGRTVLIDGQAVRDVAGHPAFSKVVQTVGELFDIAADPANGMQYHSPEIDGPANRVFSIPRTSEDMKARRAAVERWAKHTHGWVGRSPDHVGTFFAAFAAHPEVFAHDERDFAGNLTRYYERILRENLYVSYAIIPPQYSRATTASGWEGDNIQVGVVGETEEGLIVRGSQMLATGGAISDEVFVTCIKPLGPDDVDFAVSFALPAATEGLKFLCRRPYATSATSEFDYPLTSRYDEPDALVIFDDVLVPWDRVFIDRDVEKLRRQFFDTGAHALGNWQAQTRLTVKLQFIAAVARKIAAVNGTDRIPGVQERLGELAAVVSSVESALLAAEYSASPDADGMMVPGKRALYGIMGLQSETYPRVIQILRDLAGGGVLQLPSGVADMKSEVTAADVEKYVASPNVSSEERIKLFRLAWDIIGTEFAGRHQQYELFYAGAPFVVKGVYTYRNFGFELHVAELDEFLAGYTVDGRTAGSPALEALVGAGEEA</sequence>
<accession>A0ABT9IJD3</accession>
<reference evidence="6 7" key="1">
    <citation type="submission" date="2023-08" db="EMBL/GenBank/DDBJ databases">
        <title>Arthrobacter horti sp. nov., isolated from forest soil.</title>
        <authorList>
            <person name="Park M."/>
        </authorList>
    </citation>
    <scope>NUCLEOTIDE SEQUENCE [LARGE SCALE GENOMIC DNA]</scope>
    <source>
        <strain evidence="6 7">YJM1</strain>
    </source>
</reference>
<dbReference type="InterPro" id="IPR009100">
    <property type="entry name" value="AcylCoA_DH/oxidase_NM_dom_sf"/>
</dbReference>
<dbReference type="Pfam" id="PF03241">
    <property type="entry name" value="HpaB"/>
    <property type="match status" value="1"/>
</dbReference>
<dbReference type="InterPro" id="IPR024674">
    <property type="entry name" value="HpaB/PvcC/4-BUDH_N"/>
</dbReference>
<dbReference type="SUPFAM" id="SSF47203">
    <property type="entry name" value="Acyl-CoA dehydrogenase C-terminal domain-like"/>
    <property type="match status" value="1"/>
</dbReference>
<dbReference type="InterPro" id="IPR024719">
    <property type="entry name" value="HpaB/PvcC/4-BUDH_C"/>
</dbReference>
<protein>
    <submittedName>
        <fullName evidence="6">4-hydroxyphenylacetate 3-hydroxylase N-terminal domain-containing protein</fullName>
    </submittedName>
</protein>
<evidence type="ECO:0000313" key="7">
    <source>
        <dbReference type="Proteomes" id="UP001232725"/>
    </source>
</evidence>
<keyword evidence="1" id="KW-0285">Flavoprotein</keyword>
<keyword evidence="2" id="KW-0274">FAD</keyword>
<comment type="caution">
    <text evidence="6">The sequence shown here is derived from an EMBL/GenBank/DDBJ whole genome shotgun (WGS) entry which is preliminary data.</text>
</comment>